<dbReference type="InterPro" id="IPR027396">
    <property type="entry name" value="DsrEFH-like"/>
</dbReference>
<gene>
    <name evidence="2" type="ORF">CWE09_07370</name>
</gene>
<dbReference type="AlphaFoldDB" id="A0A432WA87"/>
<feature type="chain" id="PRO_5019126858" evidence="1">
    <location>
        <begin position="24"/>
        <end position="142"/>
    </location>
</feature>
<comment type="caution">
    <text evidence="2">The sequence shown here is derived from an EMBL/GenBank/DDBJ whole genome shotgun (WGS) entry which is preliminary data.</text>
</comment>
<name>A0A432WA87_9GAMM</name>
<feature type="signal peptide" evidence="1">
    <location>
        <begin position="1"/>
        <end position="23"/>
    </location>
</feature>
<accession>A0A432WA87</accession>
<proteinExistence type="predicted"/>
<dbReference type="OrthoDB" id="7361822at2"/>
<keyword evidence="1" id="KW-0732">Signal</keyword>
<dbReference type="SUPFAM" id="SSF75169">
    <property type="entry name" value="DsrEFH-like"/>
    <property type="match status" value="1"/>
</dbReference>
<keyword evidence="3" id="KW-1185">Reference proteome</keyword>
<evidence type="ECO:0000313" key="3">
    <source>
        <dbReference type="Proteomes" id="UP000288293"/>
    </source>
</evidence>
<protein>
    <submittedName>
        <fullName evidence="2">Uncharacterized protein</fullName>
    </submittedName>
</protein>
<sequence length="142" mass="14911">MNIMQNFFAALSLSILTIGGAQASDKSVLVTLTAESTETQGMAMVLSNAMQSQGAEVHVLLCDQAGMLAIEGYSAEALAPRNVTPVTMLENLISGGATVQVCALFLPNRSQDEADLLDGVSVAQPPAIAEKLLNPDVRVFNF</sequence>
<organism evidence="2 3">
    <name type="scientific">Aliidiomarina minuta</name>
    <dbReference type="NCBI Taxonomy" id="880057"/>
    <lineage>
        <taxon>Bacteria</taxon>
        <taxon>Pseudomonadati</taxon>
        <taxon>Pseudomonadota</taxon>
        <taxon>Gammaproteobacteria</taxon>
        <taxon>Alteromonadales</taxon>
        <taxon>Idiomarinaceae</taxon>
        <taxon>Aliidiomarina</taxon>
    </lineage>
</organism>
<dbReference type="RefSeq" id="WP_126803330.1">
    <property type="nucleotide sequence ID" value="NZ_PIPL01000001.1"/>
</dbReference>
<dbReference type="Proteomes" id="UP000288293">
    <property type="component" value="Unassembled WGS sequence"/>
</dbReference>
<dbReference type="Gene3D" id="3.40.1260.10">
    <property type="entry name" value="DsrEFH-like"/>
    <property type="match status" value="1"/>
</dbReference>
<dbReference type="EMBL" id="PIPL01000001">
    <property type="protein sequence ID" value="RUO26518.1"/>
    <property type="molecule type" value="Genomic_DNA"/>
</dbReference>
<evidence type="ECO:0000313" key="2">
    <source>
        <dbReference type="EMBL" id="RUO26518.1"/>
    </source>
</evidence>
<evidence type="ECO:0000256" key="1">
    <source>
        <dbReference type="SAM" id="SignalP"/>
    </source>
</evidence>
<reference evidence="2 3" key="1">
    <citation type="journal article" date="2011" name="Front. Microbiol.">
        <title>Genomic signatures of strain selection and enhancement in Bacillus atrophaeus var. globigii, a historical biowarfare simulant.</title>
        <authorList>
            <person name="Gibbons H.S."/>
            <person name="Broomall S.M."/>
            <person name="McNew L.A."/>
            <person name="Daligault H."/>
            <person name="Chapman C."/>
            <person name="Bruce D."/>
            <person name="Karavis M."/>
            <person name="Krepps M."/>
            <person name="McGregor P.A."/>
            <person name="Hong C."/>
            <person name="Park K.H."/>
            <person name="Akmal A."/>
            <person name="Feldman A."/>
            <person name="Lin J.S."/>
            <person name="Chang W.E."/>
            <person name="Higgs B.W."/>
            <person name="Demirev P."/>
            <person name="Lindquist J."/>
            <person name="Liem A."/>
            <person name="Fochler E."/>
            <person name="Read T.D."/>
            <person name="Tapia R."/>
            <person name="Johnson S."/>
            <person name="Bishop-Lilly K.A."/>
            <person name="Detter C."/>
            <person name="Han C."/>
            <person name="Sozhamannan S."/>
            <person name="Rosenzweig C.N."/>
            <person name="Skowronski E.W."/>
        </authorList>
    </citation>
    <scope>NUCLEOTIDE SEQUENCE [LARGE SCALE GENOMIC DNA]</scope>
    <source>
        <strain evidence="2 3">MLST1</strain>
    </source>
</reference>